<dbReference type="Gene3D" id="3.30.70.360">
    <property type="match status" value="1"/>
</dbReference>
<organism evidence="5 6">
    <name type="scientific">Candidatus Amesbacteria bacterium RIFCSPHIGHO2_01_FULL_48_32b</name>
    <dbReference type="NCBI Taxonomy" id="1797253"/>
    <lineage>
        <taxon>Bacteria</taxon>
        <taxon>Candidatus Amesiibacteriota</taxon>
    </lineage>
</organism>
<feature type="domain" description="Peptidase M20 dimerisation" evidence="4">
    <location>
        <begin position="192"/>
        <end position="343"/>
    </location>
</feature>
<gene>
    <name evidence="5" type="ORF">A2876_01965</name>
</gene>
<dbReference type="GO" id="GO:0006508">
    <property type="term" value="P:proteolysis"/>
    <property type="evidence" value="ECO:0007669"/>
    <property type="project" value="UniProtKB-KW"/>
</dbReference>
<dbReference type="PANTHER" id="PTHR43270:SF12">
    <property type="entry name" value="SUCCINYL-DIAMINOPIMELATE DESUCCINYLASE"/>
    <property type="match status" value="1"/>
</dbReference>
<evidence type="ECO:0000259" key="4">
    <source>
        <dbReference type="Pfam" id="PF07687"/>
    </source>
</evidence>
<dbReference type="AlphaFoldDB" id="A0A1F4YHW8"/>
<dbReference type="Pfam" id="PF07687">
    <property type="entry name" value="M20_dimer"/>
    <property type="match status" value="1"/>
</dbReference>
<dbReference type="Proteomes" id="UP000178176">
    <property type="component" value="Unassembled WGS sequence"/>
</dbReference>
<dbReference type="EMBL" id="MEXH01000006">
    <property type="protein sequence ID" value="OGC92813.1"/>
    <property type="molecule type" value="Genomic_DNA"/>
</dbReference>
<dbReference type="InterPro" id="IPR011650">
    <property type="entry name" value="Peptidase_M20_dimer"/>
</dbReference>
<dbReference type="InterPro" id="IPR002933">
    <property type="entry name" value="Peptidase_M20"/>
</dbReference>
<keyword evidence="3" id="KW-0378">Hydrolase</keyword>
<reference evidence="5 6" key="1">
    <citation type="journal article" date="2016" name="Nat. Commun.">
        <title>Thousands of microbial genomes shed light on interconnected biogeochemical processes in an aquifer system.</title>
        <authorList>
            <person name="Anantharaman K."/>
            <person name="Brown C.T."/>
            <person name="Hug L.A."/>
            <person name="Sharon I."/>
            <person name="Castelle C.J."/>
            <person name="Probst A.J."/>
            <person name="Thomas B.C."/>
            <person name="Singh A."/>
            <person name="Wilkins M.J."/>
            <person name="Karaoz U."/>
            <person name="Brodie E.L."/>
            <person name="Williams K.H."/>
            <person name="Hubbard S.S."/>
            <person name="Banfield J.F."/>
        </authorList>
    </citation>
    <scope>NUCLEOTIDE SEQUENCE [LARGE SCALE GENOMIC DNA]</scope>
</reference>
<dbReference type="GO" id="GO:0046872">
    <property type="term" value="F:metal ion binding"/>
    <property type="evidence" value="ECO:0007669"/>
    <property type="project" value="UniProtKB-KW"/>
</dbReference>
<dbReference type="SUPFAM" id="SSF53187">
    <property type="entry name" value="Zn-dependent exopeptidases"/>
    <property type="match status" value="1"/>
</dbReference>
<evidence type="ECO:0000313" key="6">
    <source>
        <dbReference type="Proteomes" id="UP000178176"/>
    </source>
</evidence>
<proteinExistence type="predicted"/>
<evidence type="ECO:0000256" key="2">
    <source>
        <dbReference type="ARBA" id="ARBA00022723"/>
    </source>
</evidence>
<evidence type="ECO:0000256" key="3">
    <source>
        <dbReference type="ARBA" id="ARBA00022801"/>
    </source>
</evidence>
<dbReference type="Gene3D" id="3.40.630.10">
    <property type="entry name" value="Zn peptidases"/>
    <property type="match status" value="1"/>
</dbReference>
<name>A0A1F4YHW8_9BACT</name>
<dbReference type="NCBIfam" id="NF006579">
    <property type="entry name" value="PRK09104.1"/>
    <property type="match status" value="1"/>
</dbReference>
<protein>
    <recommendedName>
        <fullName evidence="4">Peptidase M20 dimerisation domain-containing protein</fullName>
    </recommendedName>
</protein>
<sequence length="454" mass="49961">MPDNLASLLEFLKIPSISTLPEHEPDMRQARDYLIRLFKSLGFTTQILPAQKHPAVFAQKLNSRKNPTVLIYGHYDVQPPDPLDQWQSSPFKPLIKNGKVYARGATDNKGQLMVHISAIQKLIAKYGKNLPLNFKFLIEGEEEIGSPSISNIAKKYNRLLKSDYLVVSDTEMPTFGQPAIHTRLRGLTYTEIRLQTAAHDAHSGQFGGVIPNPGLTLSHIISRLKNDKNHVLIPGFYDDVLVPSPQELADFAATEPKQTDVLHESSAFSIGGGESSYSLNQRRWTQPTLDVNGMLCGFTGSGSKTIIPSTAMAKLSMRLVPNQNPDKIFKLFSRYIRSLTPKGTHIEIINHASALPYVAPTSHPIFALAKSCLQKAFGQSPIFYATGGSIGAIPLLTQSLGGVPCLMIAMGNSDDNLHAPNEHFSLSNYTKGISAMTDFYFRLSSKLDNTGQSK</sequence>
<evidence type="ECO:0000313" key="5">
    <source>
        <dbReference type="EMBL" id="OGC92813.1"/>
    </source>
</evidence>
<evidence type="ECO:0000256" key="1">
    <source>
        <dbReference type="ARBA" id="ARBA00022670"/>
    </source>
</evidence>
<dbReference type="NCBIfam" id="NF006053">
    <property type="entry name" value="PRK08201.1"/>
    <property type="match status" value="1"/>
</dbReference>
<dbReference type="Pfam" id="PF01546">
    <property type="entry name" value="Peptidase_M20"/>
    <property type="match status" value="1"/>
</dbReference>
<comment type="caution">
    <text evidence="5">The sequence shown here is derived from an EMBL/GenBank/DDBJ whole genome shotgun (WGS) entry which is preliminary data.</text>
</comment>
<keyword evidence="1" id="KW-0645">Protease</keyword>
<dbReference type="GO" id="GO:0008233">
    <property type="term" value="F:peptidase activity"/>
    <property type="evidence" value="ECO:0007669"/>
    <property type="project" value="UniProtKB-KW"/>
</dbReference>
<accession>A0A1F4YHW8</accession>
<dbReference type="InterPro" id="IPR051458">
    <property type="entry name" value="Cyt/Met_Dipeptidase"/>
</dbReference>
<dbReference type="PANTHER" id="PTHR43270">
    <property type="entry name" value="BETA-ALA-HIS DIPEPTIDASE"/>
    <property type="match status" value="1"/>
</dbReference>
<keyword evidence="2" id="KW-0479">Metal-binding</keyword>